<organism evidence="5 6">
    <name type="scientific">Microbacterium sediminicola</name>
    <dbReference type="NCBI Taxonomy" id="415210"/>
    <lineage>
        <taxon>Bacteria</taxon>
        <taxon>Bacillati</taxon>
        <taxon>Actinomycetota</taxon>
        <taxon>Actinomycetes</taxon>
        <taxon>Micrococcales</taxon>
        <taxon>Microbacteriaceae</taxon>
        <taxon>Microbacterium</taxon>
    </lineage>
</organism>
<dbReference type="PANTHER" id="PTHR43464:SF19">
    <property type="entry name" value="UBIQUINONE BIOSYNTHESIS O-METHYLTRANSFERASE, MITOCHONDRIAL"/>
    <property type="match status" value="1"/>
</dbReference>
<keyword evidence="2" id="KW-0808">Transferase</keyword>
<dbReference type="InterPro" id="IPR029063">
    <property type="entry name" value="SAM-dependent_MTases_sf"/>
</dbReference>
<dbReference type="GO" id="GO:0032259">
    <property type="term" value="P:methylation"/>
    <property type="evidence" value="ECO:0007669"/>
    <property type="project" value="UniProtKB-KW"/>
</dbReference>
<dbReference type="Pfam" id="PF13649">
    <property type="entry name" value="Methyltransf_25"/>
    <property type="match status" value="1"/>
</dbReference>
<feature type="domain" description="Methyltransferase" evidence="4">
    <location>
        <begin position="53"/>
        <end position="144"/>
    </location>
</feature>
<name>A0ABN2I746_9MICO</name>
<dbReference type="RefSeq" id="WP_344071358.1">
    <property type="nucleotide sequence ID" value="NZ_BAAAPL010000001.1"/>
</dbReference>
<comment type="caution">
    <text evidence="5">The sequence shown here is derived from an EMBL/GenBank/DDBJ whole genome shotgun (WGS) entry which is preliminary data.</text>
</comment>
<accession>A0ABN2I746</accession>
<evidence type="ECO:0000313" key="5">
    <source>
        <dbReference type="EMBL" id="GAA1699758.1"/>
    </source>
</evidence>
<protein>
    <submittedName>
        <fullName evidence="5">Class I SAM-dependent methyltransferase</fullName>
    </submittedName>
</protein>
<sequence length="218" mass="22978">MVAEDAAAAADDRSAAMHAAWEERYAAADRVWSGRVNAAVAATVAGMAPGTALDIGSGEGGDVLWLAEHGWHATGLDVSPTAVRRAGELAAERGLTATFVVGDGAASIDGAFDLVLASFLHSWDPEFPRIRLLRDAADRVAPGGRLLVLSHAAPPPWSRHAHDDGVRLLTPEQELELLALDPSVWETELCEVRPREATGPDGQAATLEDGILLLRRSA</sequence>
<keyword evidence="1 5" id="KW-0489">Methyltransferase</keyword>
<dbReference type="SUPFAM" id="SSF53335">
    <property type="entry name" value="S-adenosyl-L-methionine-dependent methyltransferases"/>
    <property type="match status" value="1"/>
</dbReference>
<evidence type="ECO:0000313" key="6">
    <source>
        <dbReference type="Proteomes" id="UP001501690"/>
    </source>
</evidence>
<proteinExistence type="predicted"/>
<reference evidence="5 6" key="1">
    <citation type="journal article" date="2019" name="Int. J. Syst. Evol. Microbiol.">
        <title>The Global Catalogue of Microorganisms (GCM) 10K type strain sequencing project: providing services to taxonomists for standard genome sequencing and annotation.</title>
        <authorList>
            <consortium name="The Broad Institute Genomics Platform"/>
            <consortium name="The Broad Institute Genome Sequencing Center for Infectious Disease"/>
            <person name="Wu L."/>
            <person name="Ma J."/>
        </authorList>
    </citation>
    <scope>NUCLEOTIDE SEQUENCE [LARGE SCALE GENOMIC DNA]</scope>
    <source>
        <strain evidence="5 6">JCM 15577</strain>
    </source>
</reference>
<keyword evidence="6" id="KW-1185">Reference proteome</keyword>
<dbReference type="GO" id="GO:0008168">
    <property type="term" value="F:methyltransferase activity"/>
    <property type="evidence" value="ECO:0007669"/>
    <property type="project" value="UniProtKB-KW"/>
</dbReference>
<evidence type="ECO:0000259" key="4">
    <source>
        <dbReference type="Pfam" id="PF13649"/>
    </source>
</evidence>
<gene>
    <name evidence="5" type="ORF">GCM10009808_16710</name>
</gene>
<dbReference type="CDD" id="cd02440">
    <property type="entry name" value="AdoMet_MTases"/>
    <property type="match status" value="1"/>
</dbReference>
<evidence type="ECO:0000256" key="2">
    <source>
        <dbReference type="ARBA" id="ARBA00022679"/>
    </source>
</evidence>
<dbReference type="Proteomes" id="UP001501690">
    <property type="component" value="Unassembled WGS sequence"/>
</dbReference>
<dbReference type="PANTHER" id="PTHR43464">
    <property type="entry name" value="METHYLTRANSFERASE"/>
    <property type="match status" value="1"/>
</dbReference>
<dbReference type="EMBL" id="BAAAPL010000001">
    <property type="protein sequence ID" value="GAA1699758.1"/>
    <property type="molecule type" value="Genomic_DNA"/>
</dbReference>
<keyword evidence="3" id="KW-0949">S-adenosyl-L-methionine</keyword>
<dbReference type="InterPro" id="IPR041698">
    <property type="entry name" value="Methyltransf_25"/>
</dbReference>
<dbReference type="Gene3D" id="3.40.50.150">
    <property type="entry name" value="Vaccinia Virus protein VP39"/>
    <property type="match status" value="1"/>
</dbReference>
<evidence type="ECO:0000256" key="3">
    <source>
        <dbReference type="ARBA" id="ARBA00022691"/>
    </source>
</evidence>
<evidence type="ECO:0000256" key="1">
    <source>
        <dbReference type="ARBA" id="ARBA00022603"/>
    </source>
</evidence>